<dbReference type="HOGENOM" id="CLU_2355096_0_0_0"/>
<protein>
    <submittedName>
        <fullName evidence="1">Uncharacterized protein</fullName>
    </submittedName>
</protein>
<dbReference type="Proteomes" id="UP000010467">
    <property type="component" value="Chromosome"/>
</dbReference>
<evidence type="ECO:0000313" key="2">
    <source>
        <dbReference type="Proteomes" id="UP000010467"/>
    </source>
</evidence>
<reference evidence="2" key="1">
    <citation type="submission" date="2012-03" db="EMBL/GenBank/DDBJ databases">
        <title>Complete sequence of chromosome of Deinococcus peraridilitoris DSM 19664.</title>
        <authorList>
            <person name="Lucas S."/>
            <person name="Copeland A."/>
            <person name="Lapidus A."/>
            <person name="Glavina del Rio T."/>
            <person name="Dalin E."/>
            <person name="Tice H."/>
            <person name="Bruce D."/>
            <person name="Goodwin L."/>
            <person name="Pitluck S."/>
            <person name="Peters L."/>
            <person name="Mikhailova N."/>
            <person name="Lu M."/>
            <person name="Kyrpides N."/>
            <person name="Mavromatis K."/>
            <person name="Ivanova N."/>
            <person name="Brettin T."/>
            <person name="Detter J.C."/>
            <person name="Han C."/>
            <person name="Larimer F."/>
            <person name="Land M."/>
            <person name="Hauser L."/>
            <person name="Markowitz V."/>
            <person name="Cheng J.-F."/>
            <person name="Hugenholtz P."/>
            <person name="Woyke T."/>
            <person name="Wu D."/>
            <person name="Pukall R."/>
            <person name="Steenblock K."/>
            <person name="Brambilla E."/>
            <person name="Klenk H.-P."/>
            <person name="Eisen J.A."/>
        </authorList>
    </citation>
    <scope>NUCLEOTIDE SEQUENCE [LARGE SCALE GENOMIC DNA]</scope>
    <source>
        <strain evidence="2">DSM 19664 / LMG 22246 / CIP 109416 / KR-200</strain>
    </source>
</reference>
<proteinExistence type="predicted"/>
<keyword evidence="2" id="KW-1185">Reference proteome</keyword>
<evidence type="ECO:0000313" key="1">
    <source>
        <dbReference type="EMBL" id="AFZ65943.1"/>
    </source>
</evidence>
<gene>
    <name evidence="1" type="ordered locus">Deipe_0343</name>
</gene>
<sequence>MTLPSDTPDDLSSRQQKYAGQGVDEEILADLEDLLAWSAFERSSSVFISVDGTTKPIFSPARVGVSACPVQGRSSLLPSPFIAGAHGASSSSKIAQ</sequence>
<organism evidence="1 2">
    <name type="scientific">Deinococcus peraridilitoris (strain DSM 19664 / LMG 22246 / CIP 109416 / KR-200)</name>
    <dbReference type="NCBI Taxonomy" id="937777"/>
    <lineage>
        <taxon>Bacteria</taxon>
        <taxon>Thermotogati</taxon>
        <taxon>Deinococcota</taxon>
        <taxon>Deinococci</taxon>
        <taxon>Deinococcales</taxon>
        <taxon>Deinococcaceae</taxon>
        <taxon>Deinococcus</taxon>
    </lineage>
</organism>
<name>K9ZWC5_DEIPD</name>
<dbReference type="AlphaFoldDB" id="K9ZWC5"/>
<dbReference type="KEGG" id="dpd:Deipe_0343"/>
<dbReference type="EMBL" id="CP003382">
    <property type="protein sequence ID" value="AFZ65943.1"/>
    <property type="molecule type" value="Genomic_DNA"/>
</dbReference>
<accession>K9ZWC5</accession>